<dbReference type="SUPFAM" id="SSF53448">
    <property type="entry name" value="Nucleotide-diphospho-sugar transferases"/>
    <property type="match status" value="1"/>
</dbReference>
<evidence type="ECO:0000313" key="2">
    <source>
        <dbReference type="Proteomes" id="UP000019063"/>
    </source>
</evidence>
<protein>
    <recommendedName>
        <fullName evidence="3">Family 2 glycosyl transferase</fullName>
    </recommendedName>
</protein>
<dbReference type="AlphaFoldDB" id="W4HE55"/>
<dbReference type="Proteomes" id="UP000019063">
    <property type="component" value="Unassembled WGS sequence"/>
</dbReference>
<gene>
    <name evidence="1" type="ORF">ATO8_19249</name>
</gene>
<dbReference type="Pfam" id="PF13704">
    <property type="entry name" value="Glyco_tranf_2_4"/>
    <property type="match status" value="1"/>
</dbReference>
<reference evidence="1 2" key="1">
    <citation type="journal article" date="2014" name="Antonie Van Leeuwenhoek">
        <title>Roseivivax atlanticus sp. nov., isolated from surface seawater of the Atlantic Ocean.</title>
        <authorList>
            <person name="Li G."/>
            <person name="Lai Q."/>
            <person name="Liu X."/>
            <person name="Sun F."/>
            <person name="Shao Z."/>
        </authorList>
    </citation>
    <scope>NUCLEOTIDE SEQUENCE [LARGE SCALE GENOMIC DNA]</scope>
    <source>
        <strain evidence="1 2">22II-s10s</strain>
    </source>
</reference>
<proteinExistence type="predicted"/>
<dbReference type="RefSeq" id="WP_051487927.1">
    <property type="nucleotide sequence ID" value="NZ_AQQW01000018.1"/>
</dbReference>
<sequence>MTSPRIVLTLLVRDEVDIVADMLNWHLAHGVDHVVAMDNASRDGTTGILEDFAATGALTLIHQPSYDYLQGVWQTEMAEIARDRHGADWVIPSDADEFWMPPPGVELREILAKIPPEVGSVRCERRNLMGAREDLEARPWHDALVWRADPPLEMTPARQADPAPFDPAFLYYALASKLIVRPRHLQSIARGAHAARFGQQMREIRSEEIVIYHAPFRDKAEFIASNTRIASAVERDPTAAVNTSWKSRRWHRMAPEEAYAEALPDAARLGEDARAGRVKLDTRLRDAVIEARAGLGPVLALYGAERGQRAAGRDPLDPAVPLLVIGDDRADVAATAARLGALGARRPPPPAGPDLQSRIAALHRARAAAPEDPITATAIREEIRGLFERVGSGGHGAVISDPDLAANLDLWRALSRAGHLAPAVVELTGPGAGGPVARDGGESLPRLAAPAERLLAAPPEALHRAVARLGLWLPLHLLDTARPEAGSGQPQINPSGTG</sequence>
<keyword evidence="2" id="KW-1185">Reference proteome</keyword>
<dbReference type="InterPro" id="IPR029044">
    <property type="entry name" value="Nucleotide-diphossugar_trans"/>
</dbReference>
<dbReference type="STRING" id="1379903.ATO8_19249"/>
<organism evidence="1 2">
    <name type="scientific">Roseivivax marinus</name>
    <dbReference type="NCBI Taxonomy" id="1379903"/>
    <lineage>
        <taxon>Bacteria</taxon>
        <taxon>Pseudomonadati</taxon>
        <taxon>Pseudomonadota</taxon>
        <taxon>Alphaproteobacteria</taxon>
        <taxon>Rhodobacterales</taxon>
        <taxon>Roseobacteraceae</taxon>
        <taxon>Roseivivax</taxon>
    </lineage>
</organism>
<comment type="caution">
    <text evidence="1">The sequence shown here is derived from an EMBL/GenBank/DDBJ whole genome shotgun (WGS) entry which is preliminary data.</text>
</comment>
<evidence type="ECO:0000313" key="1">
    <source>
        <dbReference type="EMBL" id="ETW10989.1"/>
    </source>
</evidence>
<evidence type="ECO:0008006" key="3">
    <source>
        <dbReference type="Google" id="ProtNLM"/>
    </source>
</evidence>
<dbReference type="EMBL" id="AQQW01000018">
    <property type="protein sequence ID" value="ETW10989.1"/>
    <property type="molecule type" value="Genomic_DNA"/>
</dbReference>
<dbReference type="CDD" id="cd00761">
    <property type="entry name" value="Glyco_tranf_GTA_type"/>
    <property type="match status" value="1"/>
</dbReference>
<accession>W4HE55</accession>
<name>W4HE55_9RHOB</name>
<dbReference type="eggNOG" id="COG0463">
    <property type="taxonomic scope" value="Bacteria"/>
</dbReference>